<keyword evidence="3" id="KW-1185">Reference proteome</keyword>
<feature type="transmembrane region" description="Helical" evidence="1">
    <location>
        <begin position="7"/>
        <end position="26"/>
    </location>
</feature>
<reference evidence="2 3" key="1">
    <citation type="journal article" date="2019" name="Int. J. Syst. Evol. Microbiol.">
        <title>The Global Catalogue of Microorganisms (GCM) 10K type strain sequencing project: providing services to taxonomists for standard genome sequencing and annotation.</title>
        <authorList>
            <consortium name="The Broad Institute Genomics Platform"/>
            <consortium name="The Broad Institute Genome Sequencing Center for Infectious Disease"/>
            <person name="Wu L."/>
            <person name="Ma J."/>
        </authorList>
    </citation>
    <scope>NUCLEOTIDE SEQUENCE [LARGE SCALE GENOMIC DNA]</scope>
    <source>
        <strain evidence="2 3">JCM 14322</strain>
    </source>
</reference>
<keyword evidence="1" id="KW-0472">Membrane</keyword>
<dbReference type="RefSeq" id="WP_344295321.1">
    <property type="nucleotide sequence ID" value="NZ_BAAANJ010000005.1"/>
</dbReference>
<evidence type="ECO:0000313" key="3">
    <source>
        <dbReference type="Proteomes" id="UP001500002"/>
    </source>
</evidence>
<organism evidence="2 3">
    <name type="scientific">Agromyces neolithicus</name>
    <dbReference type="NCBI Taxonomy" id="269420"/>
    <lineage>
        <taxon>Bacteria</taxon>
        <taxon>Bacillati</taxon>
        <taxon>Actinomycetota</taxon>
        <taxon>Actinomycetes</taxon>
        <taxon>Micrococcales</taxon>
        <taxon>Microbacteriaceae</taxon>
        <taxon>Agromyces</taxon>
    </lineage>
</organism>
<proteinExistence type="predicted"/>
<keyword evidence="1" id="KW-0812">Transmembrane</keyword>
<comment type="caution">
    <text evidence="2">The sequence shown here is derived from an EMBL/GenBank/DDBJ whole genome shotgun (WGS) entry which is preliminary data.</text>
</comment>
<protein>
    <submittedName>
        <fullName evidence="2">Uncharacterized protein</fullName>
    </submittedName>
</protein>
<dbReference type="EMBL" id="BAAANJ010000005">
    <property type="protein sequence ID" value="GAA1808730.1"/>
    <property type="molecule type" value="Genomic_DNA"/>
</dbReference>
<dbReference type="Proteomes" id="UP001500002">
    <property type="component" value="Unassembled WGS sequence"/>
</dbReference>
<feature type="transmembrane region" description="Helical" evidence="1">
    <location>
        <begin position="46"/>
        <end position="68"/>
    </location>
</feature>
<name>A0ABN2M4A6_9MICO</name>
<evidence type="ECO:0000313" key="2">
    <source>
        <dbReference type="EMBL" id="GAA1808730.1"/>
    </source>
</evidence>
<sequence>MRKIGVIPGTVIVATWVFVIGFAFGFESALASSAGLAADHVSATATGIMIGAIAVAVAGIAAFVVWLATRRRRATRLTPAR</sequence>
<accession>A0ABN2M4A6</accession>
<evidence type="ECO:0000256" key="1">
    <source>
        <dbReference type="SAM" id="Phobius"/>
    </source>
</evidence>
<keyword evidence="1" id="KW-1133">Transmembrane helix</keyword>
<gene>
    <name evidence="2" type="ORF">GCM10009749_16460</name>
</gene>